<keyword evidence="2" id="KW-1185">Reference proteome</keyword>
<proteinExistence type="predicted"/>
<dbReference type="EMBL" id="DF973743">
    <property type="protein sequence ID" value="GAU39068.1"/>
    <property type="molecule type" value="Genomic_DNA"/>
</dbReference>
<evidence type="ECO:0000313" key="2">
    <source>
        <dbReference type="Proteomes" id="UP000242715"/>
    </source>
</evidence>
<protein>
    <submittedName>
        <fullName evidence="1">Uncharacterized protein</fullName>
    </submittedName>
</protein>
<dbReference type="AlphaFoldDB" id="A0A2Z6N2I4"/>
<gene>
    <name evidence="1" type="ORF">TSUD_321390</name>
</gene>
<evidence type="ECO:0000313" key="1">
    <source>
        <dbReference type="EMBL" id="GAU39068.1"/>
    </source>
</evidence>
<organism evidence="1 2">
    <name type="scientific">Trifolium subterraneum</name>
    <name type="common">Subterranean clover</name>
    <dbReference type="NCBI Taxonomy" id="3900"/>
    <lineage>
        <taxon>Eukaryota</taxon>
        <taxon>Viridiplantae</taxon>
        <taxon>Streptophyta</taxon>
        <taxon>Embryophyta</taxon>
        <taxon>Tracheophyta</taxon>
        <taxon>Spermatophyta</taxon>
        <taxon>Magnoliopsida</taxon>
        <taxon>eudicotyledons</taxon>
        <taxon>Gunneridae</taxon>
        <taxon>Pentapetalae</taxon>
        <taxon>rosids</taxon>
        <taxon>fabids</taxon>
        <taxon>Fabales</taxon>
        <taxon>Fabaceae</taxon>
        <taxon>Papilionoideae</taxon>
        <taxon>50 kb inversion clade</taxon>
        <taxon>NPAAA clade</taxon>
        <taxon>Hologalegina</taxon>
        <taxon>IRL clade</taxon>
        <taxon>Trifolieae</taxon>
        <taxon>Trifolium</taxon>
    </lineage>
</organism>
<sequence>MAQKKEFKEISKLVWLTITRSIWIQMNKIVFDWSLLNLVEVVEMIEVRSRLEIVAGNKLYLLYYISDVNGLDTPCTPS</sequence>
<name>A0A2Z6N2I4_TRISU</name>
<reference evidence="2" key="1">
    <citation type="journal article" date="2017" name="Front. Plant Sci.">
        <title>Climate Clever Clovers: New Paradigm to Reduce the Environmental Footprint of Ruminants by Breeding Low Methanogenic Forages Utilizing Haplotype Variation.</title>
        <authorList>
            <person name="Kaur P."/>
            <person name="Appels R."/>
            <person name="Bayer P.E."/>
            <person name="Keeble-Gagnere G."/>
            <person name="Wang J."/>
            <person name="Hirakawa H."/>
            <person name="Shirasawa K."/>
            <person name="Vercoe P."/>
            <person name="Stefanova K."/>
            <person name="Durmic Z."/>
            <person name="Nichols P."/>
            <person name="Revell C."/>
            <person name="Isobe S.N."/>
            <person name="Edwards D."/>
            <person name="Erskine W."/>
        </authorList>
    </citation>
    <scope>NUCLEOTIDE SEQUENCE [LARGE SCALE GENOMIC DNA]</scope>
    <source>
        <strain evidence="2">cv. Daliak</strain>
    </source>
</reference>
<accession>A0A2Z6N2I4</accession>
<dbReference type="Proteomes" id="UP000242715">
    <property type="component" value="Unassembled WGS sequence"/>
</dbReference>